<evidence type="ECO:0000313" key="1">
    <source>
        <dbReference type="EMBL" id="CAH1428586.1"/>
    </source>
</evidence>
<organism evidence="1 2">
    <name type="scientific">Lactuca virosa</name>
    <dbReference type="NCBI Taxonomy" id="75947"/>
    <lineage>
        <taxon>Eukaryota</taxon>
        <taxon>Viridiplantae</taxon>
        <taxon>Streptophyta</taxon>
        <taxon>Embryophyta</taxon>
        <taxon>Tracheophyta</taxon>
        <taxon>Spermatophyta</taxon>
        <taxon>Magnoliopsida</taxon>
        <taxon>eudicotyledons</taxon>
        <taxon>Gunneridae</taxon>
        <taxon>Pentapetalae</taxon>
        <taxon>asterids</taxon>
        <taxon>campanulids</taxon>
        <taxon>Asterales</taxon>
        <taxon>Asteraceae</taxon>
        <taxon>Cichorioideae</taxon>
        <taxon>Cichorieae</taxon>
        <taxon>Lactucinae</taxon>
        <taxon>Lactuca</taxon>
    </lineage>
</organism>
<name>A0AAU9MNA9_9ASTR</name>
<dbReference type="Proteomes" id="UP001157418">
    <property type="component" value="Unassembled WGS sequence"/>
</dbReference>
<keyword evidence="2" id="KW-1185">Reference proteome</keyword>
<sequence>MTPNLIASDSNRATATTCVVCILCNHRRRYTSSLLNFSFITIHEDVDNSMIHASIRLFDRVLNCCNSVFVE</sequence>
<dbReference type="AlphaFoldDB" id="A0AAU9MNA9"/>
<comment type="caution">
    <text evidence="1">The sequence shown here is derived from an EMBL/GenBank/DDBJ whole genome shotgun (WGS) entry which is preliminary data.</text>
</comment>
<accession>A0AAU9MNA9</accession>
<proteinExistence type="predicted"/>
<dbReference type="EMBL" id="CAKMRJ010002223">
    <property type="protein sequence ID" value="CAH1428586.1"/>
    <property type="molecule type" value="Genomic_DNA"/>
</dbReference>
<gene>
    <name evidence="1" type="ORF">LVIROSA_LOCUS15507</name>
</gene>
<protein>
    <submittedName>
        <fullName evidence="1">Uncharacterized protein</fullName>
    </submittedName>
</protein>
<evidence type="ECO:0000313" key="2">
    <source>
        <dbReference type="Proteomes" id="UP001157418"/>
    </source>
</evidence>
<reference evidence="1 2" key="1">
    <citation type="submission" date="2022-01" db="EMBL/GenBank/DDBJ databases">
        <authorList>
            <person name="Xiong W."/>
            <person name="Schranz E."/>
        </authorList>
    </citation>
    <scope>NUCLEOTIDE SEQUENCE [LARGE SCALE GENOMIC DNA]</scope>
</reference>